<dbReference type="Gene3D" id="3.40.225.10">
    <property type="entry name" value="Class II aldolase/adducin N-terminal domain"/>
    <property type="match status" value="1"/>
</dbReference>
<sequence length="211" mass="23078">MNDHSRAERMVFLCKSLFDRGYSVGGAGNVSVRRDEGGFIVTPTGSSLGRLSVDDLAVVGADGTPTPGPKPSKEFSFHRALYEVRPEAKAIVHLHSTYLTALSCLEDLPRDNAIRPFTPYYVMRIGHMPVIPYYRPGASEIGRDLAQAAEQSKAQAFLLASHGVVVLGRDIDDAVNNAEELEETAKLLFVLRQEKVHYLTEAEISELGGGY</sequence>
<dbReference type="GO" id="GO:0005829">
    <property type="term" value="C:cytosol"/>
    <property type="evidence" value="ECO:0007669"/>
    <property type="project" value="TreeGrafter"/>
</dbReference>
<keyword evidence="14" id="KW-1185">Reference proteome</keyword>
<comment type="similarity">
    <text evidence="2">Belongs to the aldolase class II family. AraD/FucA subfamily.</text>
</comment>
<dbReference type="PANTHER" id="PTHR22789">
    <property type="entry name" value="FUCULOSE PHOSPHATE ALDOLASE"/>
    <property type="match status" value="1"/>
</dbReference>
<reference evidence="13 14" key="1">
    <citation type="submission" date="2013-09" db="EMBL/GenBank/DDBJ databases">
        <title>Genome sequencing of Phaeobacter antarcticus sp. nov. SM1211.</title>
        <authorList>
            <person name="Zhang X.-Y."/>
            <person name="Liu C."/>
            <person name="Chen X.-L."/>
            <person name="Xie B.-B."/>
            <person name="Qin Q.-L."/>
            <person name="Rong J.-C."/>
            <person name="Zhang Y.-Z."/>
        </authorList>
    </citation>
    <scope>NUCLEOTIDE SEQUENCE [LARGE SCALE GENOMIC DNA]</scope>
    <source>
        <strain evidence="13 14">SM1211</strain>
    </source>
</reference>
<keyword evidence="6" id="KW-0119">Carbohydrate metabolism</keyword>
<dbReference type="EMBL" id="AWWI01000016">
    <property type="protein sequence ID" value="PIL22084.1"/>
    <property type="molecule type" value="Genomic_DNA"/>
</dbReference>
<dbReference type="SMART" id="SM01007">
    <property type="entry name" value="Aldolase_II"/>
    <property type="match status" value="1"/>
</dbReference>
<dbReference type="InterPro" id="IPR001303">
    <property type="entry name" value="Aldolase_II/adducin_N"/>
</dbReference>
<dbReference type="InterPro" id="IPR050013">
    <property type="entry name" value="OtnC"/>
</dbReference>
<evidence type="ECO:0000313" key="13">
    <source>
        <dbReference type="EMBL" id="PIL22084.1"/>
    </source>
</evidence>
<evidence type="ECO:0000256" key="5">
    <source>
        <dbReference type="ARBA" id="ARBA00023239"/>
    </source>
</evidence>
<evidence type="ECO:0000256" key="8">
    <source>
        <dbReference type="ARBA" id="ARBA00044772"/>
    </source>
</evidence>
<dbReference type="RefSeq" id="WP_099909208.1">
    <property type="nucleotide sequence ID" value="NZ_AWWI01000016.1"/>
</dbReference>
<evidence type="ECO:0000256" key="11">
    <source>
        <dbReference type="ARBA" id="ARBA00048603"/>
    </source>
</evidence>
<evidence type="ECO:0000256" key="3">
    <source>
        <dbReference type="ARBA" id="ARBA00022723"/>
    </source>
</evidence>
<evidence type="ECO:0000256" key="4">
    <source>
        <dbReference type="ARBA" id="ARBA00022833"/>
    </source>
</evidence>
<comment type="cofactor">
    <cofactor evidence="1">
        <name>Zn(2+)</name>
        <dbReference type="ChEBI" id="CHEBI:29105"/>
    </cofactor>
</comment>
<dbReference type="Pfam" id="PF00596">
    <property type="entry name" value="Aldolase_II"/>
    <property type="match status" value="1"/>
</dbReference>
<gene>
    <name evidence="13" type="ORF">P775_01050</name>
</gene>
<dbReference type="GO" id="GO:0019323">
    <property type="term" value="P:pentose catabolic process"/>
    <property type="evidence" value="ECO:0007669"/>
    <property type="project" value="InterPro"/>
</dbReference>
<evidence type="ECO:0000313" key="14">
    <source>
        <dbReference type="Proteomes" id="UP000231259"/>
    </source>
</evidence>
<keyword evidence="3" id="KW-0479">Metal-binding</keyword>
<comment type="function">
    <text evidence="7">Catalyzes the decarboxylation of 3-oxo-tetronate 4-phosphate to dihydroxyacetone phosphate (DHAP) and CO(2).</text>
</comment>
<comment type="catalytic activity">
    <reaction evidence="10">
        <text>3-dehydro-4-O-phospho-D-erythronate + H(+) = dihydroxyacetone phosphate + CO2</text>
        <dbReference type="Rhea" id="RHEA:52416"/>
        <dbReference type="ChEBI" id="CHEBI:15378"/>
        <dbReference type="ChEBI" id="CHEBI:16526"/>
        <dbReference type="ChEBI" id="CHEBI:57642"/>
        <dbReference type="ChEBI" id="CHEBI:136593"/>
        <dbReference type="EC" id="4.1.1.104"/>
    </reaction>
</comment>
<evidence type="ECO:0000256" key="9">
    <source>
        <dbReference type="ARBA" id="ARBA00044803"/>
    </source>
</evidence>
<dbReference type="PANTHER" id="PTHR22789:SF0">
    <property type="entry name" value="3-OXO-TETRONATE 4-PHOSPHATE DECARBOXYLASE-RELATED"/>
    <property type="match status" value="1"/>
</dbReference>
<name>A0A2G8RKH5_9RHOB</name>
<dbReference type="EC" id="4.1.1.104" evidence="8"/>
<dbReference type="GO" id="GO:0046872">
    <property type="term" value="F:metal ion binding"/>
    <property type="evidence" value="ECO:0007669"/>
    <property type="project" value="UniProtKB-KW"/>
</dbReference>
<dbReference type="FunFam" id="3.40.225.10:FF:000008">
    <property type="entry name" value="Sugar aldolase"/>
    <property type="match status" value="1"/>
</dbReference>
<dbReference type="SUPFAM" id="SSF53639">
    <property type="entry name" value="AraD/HMP-PK domain-like"/>
    <property type="match status" value="1"/>
</dbReference>
<comment type="caution">
    <text evidence="13">The sequence shown here is derived from an EMBL/GenBank/DDBJ whole genome shotgun (WGS) entry which is preliminary data.</text>
</comment>
<evidence type="ECO:0000256" key="2">
    <source>
        <dbReference type="ARBA" id="ARBA00010037"/>
    </source>
</evidence>
<proteinExistence type="inferred from homology"/>
<evidence type="ECO:0000256" key="10">
    <source>
        <dbReference type="ARBA" id="ARBA00047520"/>
    </source>
</evidence>
<dbReference type="NCBIfam" id="NF006000">
    <property type="entry name" value="PRK08130.1"/>
    <property type="match status" value="1"/>
</dbReference>
<accession>A0A2G8RKH5</accession>
<keyword evidence="4" id="KW-0862">Zinc</keyword>
<evidence type="ECO:0000256" key="1">
    <source>
        <dbReference type="ARBA" id="ARBA00001947"/>
    </source>
</evidence>
<dbReference type="GO" id="GO:0016832">
    <property type="term" value="F:aldehyde-lyase activity"/>
    <property type="evidence" value="ECO:0007669"/>
    <property type="project" value="InterPro"/>
</dbReference>
<dbReference type="OrthoDB" id="5500703at2"/>
<comment type="catalytic activity">
    <reaction evidence="11">
        <text>3-dehydro-4-O-phospho-L-erythronate + H(+) = dihydroxyacetone phosphate + CO2</text>
        <dbReference type="Rhea" id="RHEA:52404"/>
        <dbReference type="ChEBI" id="CHEBI:15378"/>
        <dbReference type="ChEBI" id="CHEBI:16526"/>
        <dbReference type="ChEBI" id="CHEBI:57642"/>
        <dbReference type="ChEBI" id="CHEBI:136592"/>
        <dbReference type="EC" id="4.1.1.104"/>
    </reaction>
</comment>
<evidence type="ECO:0000256" key="7">
    <source>
        <dbReference type="ARBA" id="ARBA00044745"/>
    </source>
</evidence>
<dbReference type="Proteomes" id="UP000231259">
    <property type="component" value="Unassembled WGS sequence"/>
</dbReference>
<feature type="domain" description="Class II aldolase/adducin N-terminal" evidence="12">
    <location>
        <begin position="8"/>
        <end position="189"/>
    </location>
</feature>
<dbReference type="AlphaFoldDB" id="A0A2G8RKH5"/>
<keyword evidence="5" id="KW-0456">Lyase</keyword>
<protein>
    <recommendedName>
        <fullName evidence="9">3-oxo-tetronate 4-phosphate decarboxylase</fullName>
        <ecNumber evidence="8">4.1.1.104</ecNumber>
    </recommendedName>
</protein>
<dbReference type="InterPro" id="IPR036409">
    <property type="entry name" value="Aldolase_II/adducin_N_sf"/>
</dbReference>
<evidence type="ECO:0000259" key="12">
    <source>
        <dbReference type="SMART" id="SM01007"/>
    </source>
</evidence>
<dbReference type="InterPro" id="IPR050197">
    <property type="entry name" value="Aldolase_class_II_sugar_metab"/>
</dbReference>
<dbReference type="NCBIfam" id="NF043034">
    <property type="entry name" value="OxoTetrPhDc"/>
    <property type="match status" value="1"/>
</dbReference>
<evidence type="ECO:0000256" key="6">
    <source>
        <dbReference type="ARBA" id="ARBA00023277"/>
    </source>
</evidence>
<organism evidence="13 14">
    <name type="scientific">Puniceibacterium antarcticum</name>
    <dbReference type="NCBI Taxonomy" id="1206336"/>
    <lineage>
        <taxon>Bacteria</taxon>
        <taxon>Pseudomonadati</taxon>
        <taxon>Pseudomonadota</taxon>
        <taxon>Alphaproteobacteria</taxon>
        <taxon>Rhodobacterales</taxon>
        <taxon>Paracoccaceae</taxon>
        <taxon>Puniceibacterium</taxon>
    </lineage>
</organism>